<dbReference type="AlphaFoldDB" id="A0A366EGT8"/>
<gene>
    <name evidence="2" type="ORF">DES48_101404</name>
</gene>
<comment type="caution">
    <text evidence="2">The sequence shown here is derived from an EMBL/GenBank/DDBJ whole genome shotgun (WGS) entry which is preliminary data.</text>
</comment>
<sequence length="46" mass="5285">MKKQTSNRTNRQMKAGLNKQGLTEDEAVQRPVSQLEAKAKKDNTRR</sequence>
<protein>
    <submittedName>
        <fullName evidence="2">Small acid-soluble spore protein L (Minor)</fullName>
    </submittedName>
</protein>
<dbReference type="EMBL" id="QNRI01000001">
    <property type="protein sequence ID" value="RBP01661.1"/>
    <property type="molecule type" value="Genomic_DNA"/>
</dbReference>
<organism evidence="2 3">
    <name type="scientific">Paraliobacillus ryukyuensis</name>
    <dbReference type="NCBI Taxonomy" id="200904"/>
    <lineage>
        <taxon>Bacteria</taxon>
        <taxon>Bacillati</taxon>
        <taxon>Bacillota</taxon>
        <taxon>Bacilli</taxon>
        <taxon>Bacillales</taxon>
        <taxon>Bacillaceae</taxon>
        <taxon>Paraliobacillus</taxon>
    </lineage>
</organism>
<dbReference type="Proteomes" id="UP000252254">
    <property type="component" value="Unassembled WGS sequence"/>
</dbReference>
<name>A0A366EGT8_9BACI</name>
<evidence type="ECO:0000313" key="2">
    <source>
        <dbReference type="EMBL" id="RBP01661.1"/>
    </source>
</evidence>
<keyword evidence="3" id="KW-1185">Reference proteome</keyword>
<feature type="compositionally biased region" description="Polar residues" evidence="1">
    <location>
        <begin position="1"/>
        <end position="12"/>
    </location>
</feature>
<dbReference type="RefSeq" id="WP_245911257.1">
    <property type="nucleotide sequence ID" value="NZ_BAABQN010000001.1"/>
</dbReference>
<feature type="compositionally biased region" description="Basic and acidic residues" evidence="1">
    <location>
        <begin position="37"/>
        <end position="46"/>
    </location>
</feature>
<accession>A0A366EGT8</accession>
<evidence type="ECO:0000256" key="1">
    <source>
        <dbReference type="SAM" id="MobiDB-lite"/>
    </source>
</evidence>
<evidence type="ECO:0000313" key="3">
    <source>
        <dbReference type="Proteomes" id="UP000252254"/>
    </source>
</evidence>
<proteinExistence type="predicted"/>
<feature type="region of interest" description="Disordered" evidence="1">
    <location>
        <begin position="1"/>
        <end position="46"/>
    </location>
</feature>
<reference evidence="2 3" key="1">
    <citation type="submission" date="2018-06" db="EMBL/GenBank/DDBJ databases">
        <title>Genomic Encyclopedia of Type Strains, Phase IV (KMG-IV): sequencing the most valuable type-strain genomes for metagenomic binning, comparative biology and taxonomic classification.</title>
        <authorList>
            <person name="Goeker M."/>
        </authorList>
    </citation>
    <scope>NUCLEOTIDE SEQUENCE [LARGE SCALE GENOMIC DNA]</scope>
    <source>
        <strain evidence="2 3">DSM 15140</strain>
    </source>
</reference>